<keyword evidence="3" id="KW-1003">Cell membrane</keyword>
<evidence type="ECO:0000256" key="6">
    <source>
        <dbReference type="ARBA" id="ARBA00022741"/>
    </source>
</evidence>
<dbReference type="Proteomes" id="UP000050501">
    <property type="component" value="Unassembled WGS sequence"/>
</dbReference>
<keyword evidence="9" id="KW-1278">Translocase</keyword>
<dbReference type="GO" id="GO:1902600">
    <property type="term" value="P:proton transmembrane transport"/>
    <property type="evidence" value="ECO:0007669"/>
    <property type="project" value="TreeGrafter"/>
</dbReference>
<dbReference type="RefSeq" id="WP_062419711.1">
    <property type="nucleotide sequence ID" value="NZ_BBXZ01000176.1"/>
</dbReference>
<feature type="transmembrane region" description="Helical" evidence="12">
    <location>
        <begin position="806"/>
        <end position="825"/>
    </location>
</feature>
<keyword evidence="10 12" id="KW-1133">Transmembrane helix</keyword>
<evidence type="ECO:0000313" key="16">
    <source>
        <dbReference type="Proteomes" id="UP000050501"/>
    </source>
</evidence>
<feature type="domain" description="Cation-transporting P-type ATPase N-terminal" evidence="13">
    <location>
        <begin position="8"/>
        <end position="82"/>
    </location>
</feature>
<dbReference type="InterPro" id="IPR023299">
    <property type="entry name" value="ATPase_P-typ_cyto_dom_N"/>
</dbReference>
<dbReference type="GO" id="GO:0005886">
    <property type="term" value="C:plasma membrane"/>
    <property type="evidence" value="ECO:0007669"/>
    <property type="project" value="UniProtKB-SubCell"/>
</dbReference>
<keyword evidence="6" id="KW-0547">Nucleotide-binding</keyword>
<dbReference type="EMBL" id="LGCM01000035">
    <property type="protein sequence ID" value="KPL81839.1"/>
    <property type="molecule type" value="Genomic_DNA"/>
</dbReference>
<evidence type="ECO:0000256" key="11">
    <source>
        <dbReference type="ARBA" id="ARBA00023136"/>
    </source>
</evidence>
<keyword evidence="11 12" id="KW-0472">Membrane</keyword>
<dbReference type="PRINTS" id="PR00119">
    <property type="entry name" value="CATATPASE"/>
</dbReference>
<dbReference type="EMBL" id="DF967975">
    <property type="protein sequence ID" value="GAP19431.1"/>
    <property type="molecule type" value="Genomic_DNA"/>
</dbReference>
<dbReference type="SUPFAM" id="SSF81660">
    <property type="entry name" value="Metal cation-transporting ATPase, ATP-binding domain N"/>
    <property type="match status" value="1"/>
</dbReference>
<dbReference type="FunFam" id="3.40.50.1000:FF:000028">
    <property type="entry name" value="Calcium-transporting P-type ATPase, putative"/>
    <property type="match status" value="1"/>
</dbReference>
<accession>A0A0M8JPW0</accession>
<protein>
    <submittedName>
        <fullName evidence="15">Carbonate dehydratase</fullName>
    </submittedName>
    <submittedName>
        <fullName evidence="14">Cation transport ATPase</fullName>
    </submittedName>
</protein>
<dbReference type="Gene3D" id="3.40.50.1000">
    <property type="entry name" value="HAD superfamily/HAD-like"/>
    <property type="match status" value="1"/>
</dbReference>
<gene>
    <name evidence="15" type="ORF">ADN01_09675</name>
    <name evidence="14" type="ORF">LSAC_03333</name>
</gene>
<dbReference type="InterPro" id="IPR008250">
    <property type="entry name" value="ATPase_P-typ_transduc_dom_A_sf"/>
</dbReference>
<evidence type="ECO:0000256" key="8">
    <source>
        <dbReference type="ARBA" id="ARBA00022842"/>
    </source>
</evidence>
<reference evidence="14" key="1">
    <citation type="journal article" date="2015" name="Genome Announc.">
        <title>Draft Genome Sequences of Anaerolinea thermolimosa IMO-1, Bellilinea caldifistulae GOMI-1, Leptolinea tardivitalis YMTK-2, Levilinea saccharolytica KIBI-1, Longilinea arvoryzae KOME-1, Previously Described as Members of the Class Anaerolineae (Chloroflexi).</title>
        <authorList>
            <person name="Matsuura N."/>
            <person name="Tourlousse M.D."/>
            <person name="Ohashi A."/>
            <person name="Hugenholtz P."/>
            <person name="Sekiguchi Y."/>
        </authorList>
    </citation>
    <scope>NUCLEOTIDE SEQUENCE</scope>
    <source>
        <strain evidence="14">KIBI-1</strain>
    </source>
</reference>
<dbReference type="GO" id="GO:0005391">
    <property type="term" value="F:P-type sodium:potassium-exchanging transporter activity"/>
    <property type="evidence" value="ECO:0007669"/>
    <property type="project" value="TreeGrafter"/>
</dbReference>
<dbReference type="SUPFAM" id="SSF81653">
    <property type="entry name" value="Calcium ATPase, transduction domain A"/>
    <property type="match status" value="1"/>
</dbReference>
<dbReference type="InterPro" id="IPR018303">
    <property type="entry name" value="ATPase_P-typ_P_site"/>
</dbReference>
<keyword evidence="16" id="KW-1185">Reference proteome</keyword>
<dbReference type="GO" id="GO:0005524">
    <property type="term" value="F:ATP binding"/>
    <property type="evidence" value="ECO:0007669"/>
    <property type="project" value="UniProtKB-KW"/>
</dbReference>
<dbReference type="Pfam" id="PF00689">
    <property type="entry name" value="Cation_ATPase_C"/>
    <property type="match status" value="1"/>
</dbReference>
<dbReference type="OrthoDB" id="9760364at2"/>
<evidence type="ECO:0000313" key="14">
    <source>
        <dbReference type="EMBL" id="GAP19431.1"/>
    </source>
</evidence>
<dbReference type="AlphaFoldDB" id="A0A0M8JPW0"/>
<evidence type="ECO:0000256" key="5">
    <source>
        <dbReference type="ARBA" id="ARBA00022692"/>
    </source>
</evidence>
<feature type="transmembrane region" description="Helical" evidence="12">
    <location>
        <begin position="86"/>
        <end position="102"/>
    </location>
</feature>
<dbReference type="SFLD" id="SFLDS00003">
    <property type="entry name" value="Haloacid_Dehalogenase"/>
    <property type="match status" value="1"/>
</dbReference>
<dbReference type="GO" id="GO:0030007">
    <property type="term" value="P:intracellular potassium ion homeostasis"/>
    <property type="evidence" value="ECO:0007669"/>
    <property type="project" value="TreeGrafter"/>
</dbReference>
<dbReference type="Gene3D" id="2.70.150.10">
    <property type="entry name" value="Calcium-transporting ATPase, cytoplasmic transduction domain A"/>
    <property type="match status" value="1"/>
</dbReference>
<dbReference type="InterPro" id="IPR001757">
    <property type="entry name" value="P_typ_ATPase"/>
</dbReference>
<dbReference type="GO" id="GO:0016887">
    <property type="term" value="F:ATP hydrolysis activity"/>
    <property type="evidence" value="ECO:0007669"/>
    <property type="project" value="InterPro"/>
</dbReference>
<dbReference type="SFLD" id="SFLDG00002">
    <property type="entry name" value="C1.7:_P-type_atpase_like"/>
    <property type="match status" value="1"/>
</dbReference>
<dbReference type="InterPro" id="IPR023214">
    <property type="entry name" value="HAD_sf"/>
</dbReference>
<evidence type="ECO:0000256" key="12">
    <source>
        <dbReference type="SAM" id="Phobius"/>
    </source>
</evidence>
<comment type="subcellular location">
    <subcellularLocation>
        <location evidence="1">Cell membrane</location>
        <topology evidence="1">Multi-pass membrane protein</topology>
    </subcellularLocation>
</comment>
<evidence type="ECO:0000256" key="10">
    <source>
        <dbReference type="ARBA" id="ARBA00022989"/>
    </source>
</evidence>
<dbReference type="Gene3D" id="3.40.1110.10">
    <property type="entry name" value="Calcium-transporting ATPase, cytoplasmic domain N"/>
    <property type="match status" value="1"/>
</dbReference>
<feature type="transmembrane region" description="Helical" evidence="12">
    <location>
        <begin position="771"/>
        <end position="794"/>
    </location>
</feature>
<dbReference type="SUPFAM" id="SSF81665">
    <property type="entry name" value="Calcium ATPase, transmembrane domain M"/>
    <property type="match status" value="1"/>
</dbReference>
<evidence type="ECO:0000259" key="13">
    <source>
        <dbReference type="SMART" id="SM00831"/>
    </source>
</evidence>
<dbReference type="FunFam" id="3.40.50.1000:FF:000001">
    <property type="entry name" value="Phospholipid-transporting ATPase IC"/>
    <property type="match status" value="1"/>
</dbReference>
<name>A0A0M8JPW0_9CHLR</name>
<dbReference type="InterPro" id="IPR036412">
    <property type="entry name" value="HAD-like_sf"/>
</dbReference>
<dbReference type="Pfam" id="PF08282">
    <property type="entry name" value="Hydrolase_3"/>
    <property type="match status" value="1"/>
</dbReference>
<dbReference type="PROSITE" id="PS00154">
    <property type="entry name" value="ATPASE_E1_E2"/>
    <property type="match status" value="1"/>
</dbReference>
<dbReference type="SFLD" id="SFLDF00027">
    <property type="entry name" value="p-type_atpase"/>
    <property type="match status" value="1"/>
</dbReference>
<evidence type="ECO:0000256" key="3">
    <source>
        <dbReference type="ARBA" id="ARBA00022475"/>
    </source>
</evidence>
<evidence type="ECO:0000313" key="15">
    <source>
        <dbReference type="EMBL" id="KPL81839.1"/>
    </source>
</evidence>
<dbReference type="SUPFAM" id="SSF56784">
    <property type="entry name" value="HAD-like"/>
    <property type="match status" value="1"/>
</dbReference>
<feature type="transmembrane region" description="Helical" evidence="12">
    <location>
        <begin position="277"/>
        <end position="306"/>
    </location>
</feature>
<dbReference type="GO" id="GO:1990573">
    <property type="term" value="P:potassium ion import across plasma membrane"/>
    <property type="evidence" value="ECO:0007669"/>
    <property type="project" value="TreeGrafter"/>
</dbReference>
<dbReference type="PRINTS" id="PR00120">
    <property type="entry name" value="HATPASE"/>
</dbReference>
<reference evidence="15 16" key="2">
    <citation type="submission" date="2015-07" db="EMBL/GenBank/DDBJ databases">
        <title>Genome sequence of Levilinea saccharolytica DSM 16555.</title>
        <authorList>
            <person name="Hemp J."/>
            <person name="Ward L.M."/>
            <person name="Pace L.A."/>
            <person name="Fischer W.W."/>
        </authorList>
    </citation>
    <scope>NUCLEOTIDE SEQUENCE [LARGE SCALE GENOMIC DNA]</scope>
    <source>
        <strain evidence="15 16">KIBI-1</strain>
    </source>
</reference>
<dbReference type="InterPro" id="IPR044492">
    <property type="entry name" value="P_typ_ATPase_HD_dom"/>
</dbReference>
<dbReference type="NCBIfam" id="TIGR01494">
    <property type="entry name" value="ATPase_P-type"/>
    <property type="match status" value="3"/>
</dbReference>
<feature type="transmembrane region" description="Helical" evidence="12">
    <location>
        <begin position="703"/>
        <end position="724"/>
    </location>
</feature>
<dbReference type="CDD" id="cd02080">
    <property type="entry name" value="P-type_ATPase_cation"/>
    <property type="match status" value="1"/>
</dbReference>
<comment type="similarity">
    <text evidence="2">Belongs to the cation transport ATPase (P-type) (TC 3.A.3) family. Type IIA subfamily.</text>
</comment>
<dbReference type="PANTHER" id="PTHR43294">
    <property type="entry name" value="SODIUM/POTASSIUM-TRANSPORTING ATPASE SUBUNIT ALPHA"/>
    <property type="match status" value="1"/>
</dbReference>
<keyword evidence="8" id="KW-0460">Magnesium</keyword>
<evidence type="ECO:0000256" key="1">
    <source>
        <dbReference type="ARBA" id="ARBA00004651"/>
    </source>
</evidence>
<evidence type="ECO:0000256" key="9">
    <source>
        <dbReference type="ARBA" id="ARBA00022967"/>
    </source>
</evidence>
<dbReference type="GO" id="GO:0006883">
    <property type="term" value="P:intracellular sodium ion homeostasis"/>
    <property type="evidence" value="ECO:0007669"/>
    <property type="project" value="TreeGrafter"/>
</dbReference>
<dbReference type="SMART" id="SM00831">
    <property type="entry name" value="Cation_ATPase_N"/>
    <property type="match status" value="1"/>
</dbReference>
<dbReference type="PATRIC" id="fig|229921.5.peg.3769"/>
<keyword evidence="7" id="KW-0067">ATP-binding</keyword>
<dbReference type="InterPro" id="IPR059000">
    <property type="entry name" value="ATPase_P-type_domA"/>
</dbReference>
<keyword evidence="4" id="KW-0597">Phosphoprotein</keyword>
<feature type="transmembrane region" description="Helical" evidence="12">
    <location>
        <begin position="730"/>
        <end position="751"/>
    </location>
</feature>
<evidence type="ECO:0000256" key="7">
    <source>
        <dbReference type="ARBA" id="ARBA00022840"/>
    </source>
</evidence>
<dbReference type="FunFam" id="2.70.150.10:FF:000160">
    <property type="entry name" value="Sarcoplasmic/endoplasmic reticulum calcium ATPase 1"/>
    <property type="match status" value="1"/>
</dbReference>
<keyword evidence="5 12" id="KW-0812">Transmembrane</keyword>
<evidence type="ECO:0000256" key="2">
    <source>
        <dbReference type="ARBA" id="ARBA00005675"/>
    </source>
</evidence>
<dbReference type="STRING" id="229921.ADN01_09675"/>
<dbReference type="Gene3D" id="1.20.1110.10">
    <property type="entry name" value="Calcium-transporting ATPase, transmembrane domain"/>
    <property type="match status" value="1"/>
</dbReference>
<dbReference type="Pfam" id="PF00690">
    <property type="entry name" value="Cation_ATPase_N"/>
    <property type="match status" value="1"/>
</dbReference>
<dbReference type="Pfam" id="PF00122">
    <property type="entry name" value="E1-E2_ATPase"/>
    <property type="match status" value="1"/>
</dbReference>
<organism evidence="14">
    <name type="scientific">Levilinea saccharolytica</name>
    <dbReference type="NCBI Taxonomy" id="229921"/>
    <lineage>
        <taxon>Bacteria</taxon>
        <taxon>Bacillati</taxon>
        <taxon>Chloroflexota</taxon>
        <taxon>Anaerolineae</taxon>
        <taxon>Anaerolineales</taxon>
        <taxon>Anaerolineaceae</taxon>
        <taxon>Levilinea</taxon>
    </lineage>
</organism>
<dbReference type="Pfam" id="PF13246">
    <property type="entry name" value="Cation_ATPase"/>
    <property type="match status" value="1"/>
</dbReference>
<feature type="transmembrane region" description="Helical" evidence="12">
    <location>
        <begin position="58"/>
        <end position="80"/>
    </location>
</feature>
<dbReference type="InterPro" id="IPR004014">
    <property type="entry name" value="ATPase_P-typ_cation-transptr_N"/>
</dbReference>
<feature type="transmembrane region" description="Helical" evidence="12">
    <location>
        <begin position="845"/>
        <end position="864"/>
    </location>
</feature>
<feature type="transmembrane region" description="Helical" evidence="12">
    <location>
        <begin position="876"/>
        <end position="895"/>
    </location>
</feature>
<dbReference type="InterPro" id="IPR006068">
    <property type="entry name" value="ATPase_P-typ_cation-transptr_C"/>
</dbReference>
<evidence type="ECO:0000256" key="4">
    <source>
        <dbReference type="ARBA" id="ARBA00022553"/>
    </source>
</evidence>
<feature type="transmembrane region" description="Helical" evidence="12">
    <location>
        <begin position="250"/>
        <end position="271"/>
    </location>
</feature>
<dbReference type="GO" id="GO:0036376">
    <property type="term" value="P:sodium ion export across plasma membrane"/>
    <property type="evidence" value="ECO:0007669"/>
    <property type="project" value="TreeGrafter"/>
</dbReference>
<dbReference type="InterPro" id="IPR023298">
    <property type="entry name" value="ATPase_P-typ_TM_dom_sf"/>
</dbReference>
<dbReference type="PANTHER" id="PTHR43294:SF21">
    <property type="entry name" value="CATION TRANSPORTING ATPASE"/>
    <property type="match status" value="1"/>
</dbReference>
<dbReference type="InterPro" id="IPR050510">
    <property type="entry name" value="Cation_transp_ATPase_P-type"/>
</dbReference>
<sequence length="904" mass="97134">MQTLLGKHWHHLPAAEVVRLLDSNVERGLDRFEAERRSKHFGSNRLTPRQRKSALMRFLAQFNNPLLYILIAAALVTAVLKSVVDGAVIFGVVLINALIGYLQEARAERAIEALTQAMSTEAIVLRAGEQRRIPAEELVPGDMVLLAAGDKIPADLRLLRVRDLQLAEAALTGESVPVLKHHEDDLPEELMLAERRNMAYAATFVTAGQGLGVVVATGDNTEIGRISRLISEASSLETPLTRNIAAFSKLLLYAILALAALTFLISVGLYRHPPVEAMLAAITLAVGAIPEGLPAALTITLAIGVARMARRQAIIRKLPAVESLGSVTVICSDKTGTLTQNQMTVQQALGALERCGGGRACYTFSGLGYDPQGKVQVQDQAVSLADDAALREVLTAGALCNDAGLVLEDGRWNANGDPTEAALLVSARKAGLDLAALAAAHPRVDVIPFDSQNQYMGTLHTFPEGQRLYVKGGVEAVLQRCVQAMDAAGQPAPLDADAIHTAVDEMAARGLRVLAFARRDLPAEQTQVREGDAQGLTFLGLQGMMDPPRLETAEAVRKCQQAGIRVKMITGDHALTARAIAHQIGMIPSPQAEVLTGEQLARLSDEELIEAAVRTDVFARVSPEQKLRLVEALQARGNVVAMTGDGVNDAPALKQADIGVAMGITGTEVAKEAAEMVLTDDNFATIQAAVEEGRGIFDNLTKIIAWVLPTNLGLGLIILLATFLNVPLPVLPIQVLWINMTIGGVLGLVLALEPKEPDILLRKPRDPRASILNPVLLGRVVIVGLLVMAGAFGLYEWQILREAPLAEARTVAINAVAWIMIFYLFNCRSLTQSMFAIGVFSNRWVWIGVGAMVVLQAAFTYLPVMNHLFDTAPISALAWAEILAVSLLAYGGVELEKALRRRGR</sequence>
<proteinExistence type="inferred from homology"/>